<dbReference type="SUPFAM" id="SSF56112">
    <property type="entry name" value="Protein kinase-like (PK-like)"/>
    <property type="match status" value="1"/>
</dbReference>
<organism evidence="1 2">
    <name type="scientific">Phialemonium atrogriseum</name>
    <dbReference type="NCBI Taxonomy" id="1093897"/>
    <lineage>
        <taxon>Eukaryota</taxon>
        <taxon>Fungi</taxon>
        <taxon>Dikarya</taxon>
        <taxon>Ascomycota</taxon>
        <taxon>Pezizomycotina</taxon>
        <taxon>Sordariomycetes</taxon>
        <taxon>Sordariomycetidae</taxon>
        <taxon>Cephalothecales</taxon>
        <taxon>Cephalothecaceae</taxon>
        <taxon>Phialemonium</taxon>
    </lineage>
</organism>
<dbReference type="EMBL" id="MU839004">
    <property type="protein sequence ID" value="KAK1768721.1"/>
    <property type="molecule type" value="Genomic_DNA"/>
</dbReference>
<reference evidence="1" key="1">
    <citation type="submission" date="2023-06" db="EMBL/GenBank/DDBJ databases">
        <title>Genome-scale phylogeny and comparative genomics of the fungal order Sordariales.</title>
        <authorList>
            <consortium name="Lawrence Berkeley National Laboratory"/>
            <person name="Hensen N."/>
            <person name="Bonometti L."/>
            <person name="Westerberg I."/>
            <person name="Brannstrom I.O."/>
            <person name="Guillou S."/>
            <person name="Cros-Aarteil S."/>
            <person name="Calhoun S."/>
            <person name="Haridas S."/>
            <person name="Kuo A."/>
            <person name="Mondo S."/>
            <person name="Pangilinan J."/>
            <person name="Riley R."/>
            <person name="Labutti K."/>
            <person name="Andreopoulos B."/>
            <person name="Lipzen A."/>
            <person name="Chen C."/>
            <person name="Yanf M."/>
            <person name="Daum C."/>
            <person name="Ng V."/>
            <person name="Clum A."/>
            <person name="Steindorff A."/>
            <person name="Ohm R."/>
            <person name="Martin F."/>
            <person name="Silar P."/>
            <person name="Natvig D."/>
            <person name="Lalanne C."/>
            <person name="Gautier V."/>
            <person name="Ament-Velasquez S.L."/>
            <person name="Kruys A."/>
            <person name="Hutchinson M.I."/>
            <person name="Powell A.J."/>
            <person name="Barry K."/>
            <person name="Miller A.N."/>
            <person name="Grigoriev I.V."/>
            <person name="Debuchy R."/>
            <person name="Gladieux P."/>
            <person name="Thoren M.H."/>
            <person name="Johannesson H."/>
        </authorList>
    </citation>
    <scope>NUCLEOTIDE SEQUENCE</scope>
    <source>
        <strain evidence="1">8032-3</strain>
    </source>
</reference>
<name>A0AAJ0C2I6_9PEZI</name>
<evidence type="ECO:0008006" key="3">
    <source>
        <dbReference type="Google" id="ProtNLM"/>
    </source>
</evidence>
<proteinExistence type="predicted"/>
<comment type="caution">
    <text evidence="1">The sequence shown here is derived from an EMBL/GenBank/DDBJ whole genome shotgun (WGS) entry which is preliminary data.</text>
</comment>
<dbReference type="Proteomes" id="UP001244011">
    <property type="component" value="Unassembled WGS sequence"/>
</dbReference>
<dbReference type="Gene3D" id="3.90.1200.10">
    <property type="match status" value="1"/>
</dbReference>
<dbReference type="AlphaFoldDB" id="A0AAJ0C2I6"/>
<evidence type="ECO:0000313" key="2">
    <source>
        <dbReference type="Proteomes" id="UP001244011"/>
    </source>
</evidence>
<gene>
    <name evidence="1" type="ORF">QBC33DRAFT_357500</name>
</gene>
<accession>A0AAJ0C2I6</accession>
<keyword evidence="2" id="KW-1185">Reference proteome</keyword>
<dbReference type="RefSeq" id="XP_060284934.1">
    <property type="nucleotide sequence ID" value="XM_060423888.1"/>
</dbReference>
<evidence type="ECO:0000313" key="1">
    <source>
        <dbReference type="EMBL" id="KAK1768721.1"/>
    </source>
</evidence>
<dbReference type="InterPro" id="IPR011009">
    <property type="entry name" value="Kinase-like_dom_sf"/>
</dbReference>
<dbReference type="GeneID" id="85307075"/>
<sequence length="184" mass="21154">MEYVSGKTFRELMADWRSFREVSEYCYTMVEKAIRLFLSFYVSEGAAPGPYGGGIIRHPLFNDYKAPIQYDSVDMLEKHLNKVATIIRKATPTVRLEPDLHFVFADLYEGNFMFTDAGDIYVIDFEQASFLPLCFMSYALIQRHQVCGPLEERLNLPQNNIPTMRRICGMFVMSTSRLGKCLSA</sequence>
<protein>
    <recommendedName>
        <fullName evidence="3">Aminoglycoside phosphotransferase domain-containing protein</fullName>
    </recommendedName>
</protein>